<proteinExistence type="predicted"/>
<dbReference type="SUPFAM" id="SSF48403">
    <property type="entry name" value="Ankyrin repeat"/>
    <property type="match status" value="1"/>
</dbReference>
<dbReference type="InterPro" id="IPR002110">
    <property type="entry name" value="Ankyrin_rpt"/>
</dbReference>
<gene>
    <name evidence="4" type="ORF">DpV84gp166</name>
</gene>
<evidence type="ECO:0000259" key="3">
    <source>
        <dbReference type="Pfam" id="PF09372"/>
    </source>
</evidence>
<evidence type="ECO:0000256" key="2">
    <source>
        <dbReference type="ARBA" id="ARBA00023043"/>
    </source>
</evidence>
<dbReference type="InterPro" id="IPR018272">
    <property type="entry name" value="PRANC_domain"/>
</dbReference>
<dbReference type="PANTHER" id="PTHR24198">
    <property type="entry name" value="ANKYRIN REPEAT AND PROTEIN KINASE DOMAIN-CONTAINING PROTEIN"/>
    <property type="match status" value="1"/>
</dbReference>
<dbReference type="Proteomes" id="UP000162522">
    <property type="component" value="Segment"/>
</dbReference>
<dbReference type="Pfam" id="PF09372">
    <property type="entry name" value="PRANC"/>
    <property type="match status" value="1"/>
</dbReference>
<accession>Q08F16</accession>
<organismHost>
    <name type="scientific">Odocoileus hemionus</name>
    <name type="common">Mule deer</name>
    <name type="synonym">Cervus hemionus</name>
    <dbReference type="NCBI Taxonomy" id="9872"/>
</organismHost>
<keyword evidence="1" id="KW-0677">Repeat</keyword>
<protein>
    <submittedName>
        <fullName evidence="4">Ankyrin repeat protein</fullName>
    </submittedName>
</protein>
<dbReference type="Gene3D" id="1.25.40.20">
    <property type="entry name" value="Ankyrin repeat-containing domain"/>
    <property type="match status" value="2"/>
</dbReference>
<evidence type="ECO:0000313" key="5">
    <source>
        <dbReference type="Proteomes" id="UP000162522"/>
    </source>
</evidence>
<dbReference type="InterPro" id="IPR036770">
    <property type="entry name" value="Ankyrin_rpt-contain_sf"/>
</dbReference>
<dbReference type="SMART" id="SM00248">
    <property type="entry name" value="ANK"/>
    <property type="match status" value="7"/>
</dbReference>
<evidence type="ECO:0000256" key="1">
    <source>
        <dbReference type="ARBA" id="ARBA00022737"/>
    </source>
</evidence>
<evidence type="ECO:0000313" key="4">
    <source>
        <dbReference type="EMBL" id="ABI99149.1"/>
    </source>
</evidence>
<feature type="domain" description="PRANC" evidence="3">
    <location>
        <begin position="394"/>
        <end position="486"/>
    </location>
</feature>
<name>Q08F16_DPV84</name>
<keyword evidence="2" id="KW-0040">ANK repeat</keyword>
<dbReference type="PANTHER" id="PTHR24198:SF165">
    <property type="entry name" value="ANKYRIN REPEAT-CONTAINING PROTEIN-RELATED"/>
    <property type="match status" value="1"/>
</dbReference>
<reference evidence="4 5" key="1">
    <citation type="journal article" date="2005" name="J. Virol.">
        <title>Genome of deerpox virus.</title>
        <authorList>
            <person name="Afonso C.L."/>
            <person name="Delhon G."/>
            <person name="Tulman E.R."/>
            <person name="Lu Z."/>
            <person name="Zsak A."/>
            <person name="Becerra V.M."/>
            <person name="Zsak L."/>
            <person name="Kutish G.F."/>
            <person name="Rock D.L."/>
        </authorList>
    </citation>
    <scope>NUCLEOTIDE SEQUENCE [LARGE SCALE GENOMIC DNA]</scope>
    <source>
        <strain evidence="4">W-1170-84</strain>
    </source>
</reference>
<dbReference type="EMBL" id="AY689437">
    <property type="protein sequence ID" value="ABI99149.1"/>
    <property type="molecule type" value="Genomic_DNA"/>
</dbReference>
<organism evidence="4 5">
    <name type="scientific">Deerpox virus (strain W-1170-84)</name>
    <name type="common">DPV</name>
    <dbReference type="NCBI Taxonomy" id="305676"/>
    <lineage>
        <taxon>Viruses</taxon>
        <taxon>Varidnaviria</taxon>
        <taxon>Bamfordvirae</taxon>
        <taxon>Nucleocytoviricota</taxon>
        <taxon>Pokkesviricetes</taxon>
        <taxon>Chitovirales</taxon>
        <taxon>Poxviridae</taxon>
        <taxon>Chordopoxvirinae</taxon>
        <taxon>Cervidpoxvirus</taxon>
        <taxon>Cervidpoxvirus muledeerpox</taxon>
        <taxon>Mule deerpox virus</taxon>
    </lineage>
</organism>
<sequence>MAVSNLYKYVTYSDVVIFKTVKLLIGTYNPSETHKQFSIFQRYLQRPKLSTKIIKLFIKHGADVDGLDAEMSTPLCTLLTNIKDYKTKPLKIILLFIENGANINKKTLDGDNPLCCMLANKYINSLENIIFMIENGADVFANDNKNFNTLQVYLQSGCNIDINVIKLLLDKGVNINQHNNEYGYTSLHCYFKTNVSCLDVDVANFLIDNGLIINKFNKQNRKNFIYVIDLLILSKKFNKDIFDLIFSYIDINDYDVLNINPIYYSIYYNNKKAFRYLLNAGGDINIVTSLGNTCLYTAFENESKYMFNSILNSFPNNSVMEQTFYRLNIYVANKENTIFDELELLLIRKCIAYFILYNKDYNIKLYYPYIFTHFKYFIKYCKKVIDEISTTYVENISIFDIFFKYKKFKSIPIKYVNNKKIIGYSQLFYYGEIIQKILNISKRRYNNIHKTVLLLTKICNNELNYWNYLPNEIKFKIIDNLSNNEILETFFEK</sequence>